<dbReference type="InterPro" id="IPR037252">
    <property type="entry name" value="Mib_Herc2_sf"/>
</dbReference>
<dbReference type="PROSITE" id="PS51416">
    <property type="entry name" value="MIB_HERC2"/>
    <property type="match status" value="1"/>
</dbReference>
<dbReference type="PROSITE" id="PS50135">
    <property type="entry name" value="ZF_ZZ_2"/>
    <property type="match status" value="1"/>
</dbReference>
<dbReference type="InterPro" id="IPR010606">
    <property type="entry name" value="Mib_Herc2"/>
</dbReference>
<dbReference type="Pfam" id="PF00569">
    <property type="entry name" value="ZZ"/>
    <property type="match status" value="1"/>
</dbReference>
<evidence type="ECO:0000259" key="12">
    <source>
        <dbReference type="PROSITE" id="PS51416"/>
    </source>
</evidence>
<keyword evidence="9" id="KW-0862">Zinc</keyword>
<keyword evidence="3" id="KW-0963">Cytoplasm</keyword>
<dbReference type="GO" id="GO:0008270">
    <property type="term" value="F:zinc ion binding"/>
    <property type="evidence" value="ECO:0007669"/>
    <property type="project" value="UniProtKB-KW"/>
</dbReference>
<feature type="non-terminal residue" evidence="13">
    <location>
        <position position="223"/>
    </location>
</feature>
<dbReference type="InterPro" id="IPR000433">
    <property type="entry name" value="Znf_ZZ"/>
</dbReference>
<feature type="domain" description="MIB/HERC2" evidence="12">
    <location>
        <begin position="67"/>
        <end position="147"/>
    </location>
</feature>
<dbReference type="GO" id="GO:0004842">
    <property type="term" value="F:ubiquitin-protein transferase activity"/>
    <property type="evidence" value="ECO:0007669"/>
    <property type="project" value="InterPro"/>
</dbReference>
<evidence type="ECO:0000313" key="13">
    <source>
        <dbReference type="EMBL" id="CAL1548125.1"/>
    </source>
</evidence>
<dbReference type="Pfam" id="PF18346">
    <property type="entry name" value="SH3_15"/>
    <property type="match status" value="1"/>
</dbReference>
<gene>
    <name evidence="13" type="ORF">GSLYS_00021442001</name>
</gene>
<dbReference type="InterPro" id="IPR040847">
    <property type="entry name" value="SH3_15"/>
</dbReference>
<dbReference type="Proteomes" id="UP001497497">
    <property type="component" value="Unassembled WGS sequence"/>
</dbReference>
<keyword evidence="4" id="KW-0808">Transferase</keyword>
<evidence type="ECO:0000256" key="8">
    <source>
        <dbReference type="ARBA" id="ARBA00022786"/>
    </source>
</evidence>
<keyword evidence="6" id="KW-0677">Repeat</keyword>
<dbReference type="GO" id="GO:0016567">
    <property type="term" value="P:protein ubiquitination"/>
    <property type="evidence" value="ECO:0007669"/>
    <property type="project" value="InterPro"/>
</dbReference>
<dbReference type="SUPFAM" id="SSF159034">
    <property type="entry name" value="Mib/herc2 domain-like"/>
    <property type="match status" value="1"/>
</dbReference>
<evidence type="ECO:0000256" key="2">
    <source>
        <dbReference type="ARBA" id="ARBA00004906"/>
    </source>
</evidence>
<evidence type="ECO:0000256" key="4">
    <source>
        <dbReference type="ARBA" id="ARBA00022679"/>
    </source>
</evidence>
<evidence type="ECO:0000313" key="14">
    <source>
        <dbReference type="Proteomes" id="UP001497497"/>
    </source>
</evidence>
<dbReference type="PANTHER" id="PTHR24202:SF4">
    <property type="entry name" value="E3 UBIQUITIN-PROTEIN LIGASE MIB2-RELATED"/>
    <property type="match status" value="1"/>
</dbReference>
<organism evidence="13 14">
    <name type="scientific">Lymnaea stagnalis</name>
    <name type="common">Great pond snail</name>
    <name type="synonym">Helix stagnalis</name>
    <dbReference type="NCBI Taxonomy" id="6523"/>
    <lineage>
        <taxon>Eukaryota</taxon>
        <taxon>Metazoa</taxon>
        <taxon>Spiralia</taxon>
        <taxon>Lophotrochozoa</taxon>
        <taxon>Mollusca</taxon>
        <taxon>Gastropoda</taxon>
        <taxon>Heterobranchia</taxon>
        <taxon>Euthyneura</taxon>
        <taxon>Panpulmonata</taxon>
        <taxon>Hygrophila</taxon>
        <taxon>Lymnaeoidea</taxon>
        <taxon>Lymnaeidae</taxon>
        <taxon>Lymnaea</taxon>
    </lineage>
</organism>
<dbReference type="GO" id="GO:0005737">
    <property type="term" value="C:cytoplasm"/>
    <property type="evidence" value="ECO:0007669"/>
    <property type="project" value="UniProtKB-SubCell"/>
</dbReference>
<dbReference type="InterPro" id="IPR043145">
    <property type="entry name" value="Znf_ZZ_sf"/>
</dbReference>
<feature type="non-terminal residue" evidence="13">
    <location>
        <position position="1"/>
    </location>
</feature>
<dbReference type="EMBL" id="CAXITT010001186">
    <property type="protein sequence ID" value="CAL1548125.1"/>
    <property type="molecule type" value="Genomic_DNA"/>
</dbReference>
<dbReference type="Gene3D" id="2.30.30.40">
    <property type="entry name" value="SH3 Domains"/>
    <property type="match status" value="1"/>
</dbReference>
<dbReference type="Pfam" id="PF06701">
    <property type="entry name" value="MIB_HERC2"/>
    <property type="match status" value="1"/>
</dbReference>
<keyword evidence="7 10" id="KW-0863">Zinc-finger</keyword>
<comment type="pathway">
    <text evidence="2">Protein modification; protein ubiquitination.</text>
</comment>
<evidence type="ECO:0000256" key="1">
    <source>
        <dbReference type="ARBA" id="ARBA00004496"/>
    </source>
</evidence>
<evidence type="ECO:0000256" key="10">
    <source>
        <dbReference type="PROSITE-ProRule" id="PRU00228"/>
    </source>
</evidence>
<evidence type="ECO:0000256" key="7">
    <source>
        <dbReference type="ARBA" id="ARBA00022771"/>
    </source>
</evidence>
<evidence type="ECO:0000256" key="5">
    <source>
        <dbReference type="ARBA" id="ARBA00022723"/>
    </source>
</evidence>
<evidence type="ECO:0000259" key="11">
    <source>
        <dbReference type="PROSITE" id="PS50135"/>
    </source>
</evidence>
<dbReference type="FunFam" id="3.30.60.90:FF:000004">
    <property type="entry name" value="Putative E3 ubiquitin-protein ligase MIB2"/>
    <property type="match status" value="1"/>
</dbReference>
<dbReference type="PANTHER" id="PTHR24202">
    <property type="entry name" value="E3 UBIQUITIN-PROTEIN LIGASE MIB2"/>
    <property type="match status" value="1"/>
</dbReference>
<evidence type="ECO:0000256" key="3">
    <source>
        <dbReference type="ARBA" id="ARBA00022490"/>
    </source>
</evidence>
<sequence length="223" mass="25102">GIRHPTTTCDGCNHSGIRGIRWKCLDCFDYDLCTACYGSDKHDTRHTFWRIDRASSKRVKLPRRCEGEKLQAQGIFADAGVCRVQDWDEDDQEEAESKEGRVLTIGDWPLQNVSFNSLATVKWSDGTESNCRLGYGGKVDLKFIKSSFGQVYYKDHLPVLGKPEVSECKFDIGDVVSCWCDSATVRRLQENHGGWTEEMSSYTSLTGTVVDIDDDCDVSVQYA</sequence>
<name>A0AAV2INT4_LYMST</name>
<dbReference type="SMART" id="SM00291">
    <property type="entry name" value="ZnF_ZZ"/>
    <property type="match status" value="1"/>
</dbReference>
<keyword evidence="8" id="KW-0833">Ubl conjugation pathway</keyword>
<feature type="domain" description="ZZ-type" evidence="11">
    <location>
        <begin position="4"/>
        <end position="56"/>
    </location>
</feature>
<dbReference type="Gene3D" id="3.30.60.90">
    <property type="match status" value="1"/>
</dbReference>
<evidence type="ECO:0000256" key="6">
    <source>
        <dbReference type="ARBA" id="ARBA00022737"/>
    </source>
</evidence>
<comment type="subcellular location">
    <subcellularLocation>
        <location evidence="1">Cytoplasm</location>
    </subcellularLocation>
</comment>
<keyword evidence="14" id="KW-1185">Reference proteome</keyword>
<keyword evidence="5" id="KW-0479">Metal-binding</keyword>
<protein>
    <submittedName>
        <fullName evidence="13">Uncharacterized protein</fullName>
    </submittedName>
</protein>
<dbReference type="PROSITE" id="PS01357">
    <property type="entry name" value="ZF_ZZ_1"/>
    <property type="match status" value="1"/>
</dbReference>
<dbReference type="SUPFAM" id="SSF57850">
    <property type="entry name" value="RING/U-box"/>
    <property type="match status" value="1"/>
</dbReference>
<proteinExistence type="predicted"/>
<reference evidence="13 14" key="1">
    <citation type="submission" date="2024-04" db="EMBL/GenBank/DDBJ databases">
        <authorList>
            <consortium name="Genoscope - CEA"/>
            <person name="William W."/>
        </authorList>
    </citation>
    <scope>NUCLEOTIDE SEQUENCE [LARGE SCALE GENOMIC DNA]</scope>
</reference>
<dbReference type="AlphaFoldDB" id="A0AAV2INT4"/>
<evidence type="ECO:0000256" key="9">
    <source>
        <dbReference type="ARBA" id="ARBA00022833"/>
    </source>
</evidence>
<accession>A0AAV2INT4</accession>
<comment type="caution">
    <text evidence="13">The sequence shown here is derived from an EMBL/GenBank/DDBJ whole genome shotgun (WGS) entry which is preliminary data.</text>
</comment>